<dbReference type="Gene3D" id="1.20.1290.10">
    <property type="entry name" value="AhpD-like"/>
    <property type="match status" value="2"/>
</dbReference>
<comment type="caution">
    <text evidence="2">The sequence shown here is derived from an EMBL/GenBank/DDBJ whole genome shotgun (WGS) entry which is preliminary data.</text>
</comment>
<dbReference type="PANTHER" id="PTHR33570">
    <property type="entry name" value="4-CARBOXYMUCONOLACTONE DECARBOXYLASE FAMILY PROTEIN"/>
    <property type="match status" value="1"/>
</dbReference>
<dbReference type="InterPro" id="IPR052512">
    <property type="entry name" value="4CMD/NDH-1_regulator"/>
</dbReference>
<dbReference type="Proteomes" id="UP000617041">
    <property type="component" value="Unassembled WGS sequence"/>
</dbReference>
<dbReference type="RefSeq" id="WP_200787081.1">
    <property type="nucleotide sequence ID" value="NZ_JAEDAO010000001.1"/>
</dbReference>
<feature type="domain" description="Carboxymuconolactone decarboxylase-like" evidence="1">
    <location>
        <begin position="210"/>
        <end position="281"/>
    </location>
</feature>
<sequence>MHSLYVGQFDPEQIQKPHVTARRMHAEGFSAEFLDEALEQVQYPLFGRWGLIGEKGGNDIYADRCSVYIFGQYYGRDGLDLKTRGLLVVSALSVLLREGVLPTWTNACRNLGWSEDQLKELGALVSHIGGFPVSRGALMMMDEVFEKRRAITGEPVESRVSAETRPDLYEAACHMAERLFGQRDGDFDDLPLPAGDPFRKEMVTWVFGYLFTERSLIPVRAKVLAVIAMCAALGRTPMARRWMGAARRIGCSRVEVQETIITAALYGGWPSAREALGALAETWPLQA</sequence>
<dbReference type="EMBL" id="JAEDAO010000001">
    <property type="protein sequence ID" value="MBK0392131.1"/>
    <property type="molecule type" value="Genomic_DNA"/>
</dbReference>
<dbReference type="PANTHER" id="PTHR33570:SF2">
    <property type="entry name" value="CARBOXYMUCONOLACTONE DECARBOXYLASE-LIKE DOMAIN-CONTAINING PROTEIN"/>
    <property type="match status" value="1"/>
</dbReference>
<organism evidence="2 3">
    <name type="scientific">Ramlibacter algicola</name>
    <dbReference type="NCBI Taxonomy" id="2795217"/>
    <lineage>
        <taxon>Bacteria</taxon>
        <taxon>Pseudomonadati</taxon>
        <taxon>Pseudomonadota</taxon>
        <taxon>Betaproteobacteria</taxon>
        <taxon>Burkholderiales</taxon>
        <taxon>Comamonadaceae</taxon>
        <taxon>Ramlibacter</taxon>
    </lineage>
</organism>
<dbReference type="SUPFAM" id="SSF69118">
    <property type="entry name" value="AhpD-like"/>
    <property type="match status" value="2"/>
</dbReference>
<evidence type="ECO:0000313" key="3">
    <source>
        <dbReference type="Proteomes" id="UP000617041"/>
    </source>
</evidence>
<dbReference type="AlphaFoldDB" id="A0A934PZR5"/>
<dbReference type="InterPro" id="IPR029032">
    <property type="entry name" value="AhpD-like"/>
</dbReference>
<protein>
    <submittedName>
        <fullName evidence="2">Carboxymuconolactone decarboxylase family protein</fullName>
    </submittedName>
</protein>
<accession>A0A934PZR5</accession>
<evidence type="ECO:0000259" key="1">
    <source>
        <dbReference type="Pfam" id="PF02627"/>
    </source>
</evidence>
<dbReference type="Pfam" id="PF02627">
    <property type="entry name" value="CMD"/>
    <property type="match status" value="1"/>
</dbReference>
<evidence type="ECO:0000313" key="2">
    <source>
        <dbReference type="EMBL" id="MBK0392131.1"/>
    </source>
</evidence>
<reference evidence="2" key="1">
    <citation type="submission" date="2020-12" db="EMBL/GenBank/DDBJ databases">
        <title>Ramlibacter sp. nov., isolated from a freshwater alga, Cryptomonas.</title>
        <authorList>
            <person name="Kim H.M."/>
            <person name="Jeon C.O."/>
        </authorList>
    </citation>
    <scope>NUCLEOTIDE SEQUENCE</scope>
    <source>
        <strain evidence="2">CrO1</strain>
    </source>
</reference>
<proteinExistence type="predicted"/>
<gene>
    <name evidence="2" type="ORF">I8E28_05975</name>
</gene>
<keyword evidence="3" id="KW-1185">Reference proteome</keyword>
<name>A0A934PZR5_9BURK</name>
<dbReference type="GO" id="GO:0051920">
    <property type="term" value="F:peroxiredoxin activity"/>
    <property type="evidence" value="ECO:0007669"/>
    <property type="project" value="InterPro"/>
</dbReference>
<dbReference type="InterPro" id="IPR003779">
    <property type="entry name" value="CMD-like"/>
</dbReference>